<proteinExistence type="predicted"/>
<dbReference type="GO" id="GO:0005783">
    <property type="term" value="C:endoplasmic reticulum"/>
    <property type="evidence" value="ECO:0007669"/>
    <property type="project" value="TreeGrafter"/>
</dbReference>
<protein>
    <recommendedName>
        <fullName evidence="1">UAS domain-containing protein</fullName>
    </recommendedName>
</protein>
<dbReference type="InterPro" id="IPR006577">
    <property type="entry name" value="UAS"/>
</dbReference>
<dbReference type="PANTHER" id="PTHR23322:SF96">
    <property type="entry name" value="FAS-ASSOCIATED FACTOR 1"/>
    <property type="match status" value="1"/>
</dbReference>
<organism evidence="2 3">
    <name type="scientific">Rotaria sordida</name>
    <dbReference type="NCBI Taxonomy" id="392033"/>
    <lineage>
        <taxon>Eukaryota</taxon>
        <taxon>Metazoa</taxon>
        <taxon>Spiralia</taxon>
        <taxon>Gnathifera</taxon>
        <taxon>Rotifera</taxon>
        <taxon>Eurotatoria</taxon>
        <taxon>Bdelloidea</taxon>
        <taxon>Philodinida</taxon>
        <taxon>Philodinidae</taxon>
        <taxon>Rotaria</taxon>
    </lineage>
</organism>
<dbReference type="Proteomes" id="UP000663874">
    <property type="component" value="Unassembled WGS sequence"/>
</dbReference>
<feature type="domain" description="UAS" evidence="1">
    <location>
        <begin position="433"/>
        <end position="570"/>
    </location>
</feature>
<dbReference type="GO" id="GO:0036503">
    <property type="term" value="P:ERAD pathway"/>
    <property type="evidence" value="ECO:0007669"/>
    <property type="project" value="TreeGrafter"/>
</dbReference>
<dbReference type="Pfam" id="PF21021">
    <property type="entry name" value="FAF1"/>
    <property type="match status" value="2"/>
</dbReference>
<comment type="caution">
    <text evidence="2">The sequence shown here is derived from an EMBL/GenBank/DDBJ whole genome shotgun (WGS) entry which is preliminary data.</text>
</comment>
<reference evidence="2" key="1">
    <citation type="submission" date="2021-02" db="EMBL/GenBank/DDBJ databases">
        <authorList>
            <person name="Nowell W R."/>
        </authorList>
    </citation>
    <scope>NUCLEOTIDE SEQUENCE</scope>
</reference>
<dbReference type="InterPro" id="IPR049483">
    <property type="entry name" value="FAF1_2-like_UAS"/>
</dbReference>
<evidence type="ECO:0000259" key="1">
    <source>
        <dbReference type="SMART" id="SM00594"/>
    </source>
</evidence>
<dbReference type="PANTHER" id="PTHR23322">
    <property type="entry name" value="FAS-ASSOCIATED PROTEIN"/>
    <property type="match status" value="1"/>
</dbReference>
<dbReference type="GO" id="GO:0005634">
    <property type="term" value="C:nucleus"/>
    <property type="evidence" value="ECO:0007669"/>
    <property type="project" value="TreeGrafter"/>
</dbReference>
<dbReference type="InterPro" id="IPR050730">
    <property type="entry name" value="UBX_domain-protein"/>
</dbReference>
<dbReference type="GO" id="GO:0043130">
    <property type="term" value="F:ubiquitin binding"/>
    <property type="evidence" value="ECO:0007669"/>
    <property type="project" value="TreeGrafter"/>
</dbReference>
<dbReference type="SUPFAM" id="SSF52833">
    <property type="entry name" value="Thioredoxin-like"/>
    <property type="match status" value="1"/>
</dbReference>
<sequence length="623" mass="73668">MLCSMIMIEYLLENYIIWPWDITDESNKHMLIEIWKEMFSNHFPVDLTMKECPMLIGVMRRSSEEKDSFLASSYEFKILLKGDILMQTHRKLNLETLSDILFTFKEEFDENEQYLSFNFVKKTSLCWDIILEITKYLSLNDAVTIFSIDILHLLRKYKVRLPIVEPSDRFMKTMIKNIDNEQIVSLHLKENQLRSTIELASASIFTNIISVTLINLQHVNQINEFQTCFPNLICLSLCYNNEIDFHRLCKIFNHIQNPIKRFEIHCDYILCSHRHTSHFFSKINNLNFTIEYFLLDMTHGSMTWRNNCSQYHKTCVLMTTTDFIQIMPNIRYVHLIVNNINIDKLLDINNWKGLVMRCHHLEKITLKTNKSISQDTQLTENILKIQQELSNVNDVDVSSDDDDGSDISNYDIDLIDHSPFPNDCQNEVQGIEFLCQYFMHRYNACPTFLIGSLEEACQEAFSSIIIKERRPVLVYIHHDKNLLTNRFCWNILCSEMIIDYLLENYIVWPWDITFESNRNILIKIWNKIFPSQTSIDFSLEQCPMLIGIMRESLYKKDSSSTSEYEFTVLFKNETLTSTEETFSLKSILNELSIFKEECDDNEQALVSHGYLFIYFCLIFNRNC</sequence>
<dbReference type="AlphaFoldDB" id="A0A818YE32"/>
<dbReference type="SMART" id="SM00594">
    <property type="entry name" value="UAS"/>
    <property type="match status" value="1"/>
</dbReference>
<dbReference type="InterPro" id="IPR036249">
    <property type="entry name" value="Thioredoxin-like_sf"/>
</dbReference>
<dbReference type="EMBL" id="CAJOBE010001551">
    <property type="protein sequence ID" value="CAF3753628.1"/>
    <property type="molecule type" value="Genomic_DNA"/>
</dbReference>
<name>A0A818YE32_9BILA</name>
<gene>
    <name evidence="2" type="ORF">FNK824_LOCUS12391</name>
</gene>
<accession>A0A818YE32</accession>
<evidence type="ECO:0000313" key="3">
    <source>
        <dbReference type="Proteomes" id="UP000663874"/>
    </source>
</evidence>
<dbReference type="Gene3D" id="3.40.30.10">
    <property type="entry name" value="Glutaredoxin"/>
    <property type="match status" value="2"/>
</dbReference>
<evidence type="ECO:0000313" key="2">
    <source>
        <dbReference type="EMBL" id="CAF3753628.1"/>
    </source>
</evidence>